<dbReference type="Pfam" id="PF00931">
    <property type="entry name" value="NB-ARC"/>
    <property type="match status" value="1"/>
</dbReference>
<dbReference type="EMBL" id="SKBQ01000002">
    <property type="protein sequence ID" value="TPX14110.1"/>
    <property type="molecule type" value="Genomic_DNA"/>
</dbReference>
<accession>A0A507BBX0</accession>
<dbReference type="InterPro" id="IPR002182">
    <property type="entry name" value="NB-ARC"/>
</dbReference>
<dbReference type="InterPro" id="IPR011990">
    <property type="entry name" value="TPR-like_helical_dom_sf"/>
</dbReference>
<dbReference type="PROSITE" id="PS51635">
    <property type="entry name" value="PNPLA"/>
    <property type="match status" value="1"/>
</dbReference>
<keyword evidence="2" id="KW-0802">TPR repeat</keyword>
<dbReference type="Pfam" id="PF13424">
    <property type="entry name" value="TPR_12"/>
    <property type="match status" value="1"/>
</dbReference>
<reference evidence="6 7" key="1">
    <citation type="submission" date="2019-06" db="EMBL/GenBank/DDBJ databases">
        <title>Draft genome sequence of the filamentous fungus Phialemoniopsis curvata isolated from diesel fuel.</title>
        <authorList>
            <person name="Varaljay V.A."/>
            <person name="Lyon W.J."/>
            <person name="Crouch A.L."/>
            <person name="Drake C.E."/>
            <person name="Hollomon J.M."/>
            <person name="Nadeau L.J."/>
            <person name="Nunn H.S."/>
            <person name="Stevenson B.S."/>
            <person name="Bojanowski C.L."/>
            <person name="Crookes-Goodson W.J."/>
        </authorList>
    </citation>
    <scope>NUCLEOTIDE SEQUENCE [LARGE SCALE GENOMIC DNA]</scope>
    <source>
        <strain evidence="6 7">D216</strain>
    </source>
</reference>
<evidence type="ECO:0000313" key="7">
    <source>
        <dbReference type="Proteomes" id="UP000319257"/>
    </source>
</evidence>
<dbReference type="GO" id="GO:0016042">
    <property type="term" value="P:lipid catabolic process"/>
    <property type="evidence" value="ECO:0007669"/>
    <property type="project" value="UniProtKB-UniRule"/>
</dbReference>
<dbReference type="PANTHER" id="PTHR46082">
    <property type="entry name" value="ATP/GTP-BINDING PROTEIN-RELATED"/>
    <property type="match status" value="1"/>
</dbReference>
<evidence type="ECO:0000256" key="4">
    <source>
        <dbReference type="SAM" id="MobiDB-lite"/>
    </source>
</evidence>
<evidence type="ECO:0000256" key="3">
    <source>
        <dbReference type="PROSITE-ProRule" id="PRU01161"/>
    </source>
</evidence>
<sequence>MATSAPLKILSLDGGGIRGLSSLLILECIMEKMRESKGLSDMPRPCEVFDLIGGTSTGGIIAIMLGRLKMTVNECIQAYRKLAEQAFTPKKGRIPYSSHGAFSATALEDAIKQAIRESCVEAECVAQRTRGDSTEKTCPHSEMKFRDKSCTKTVVLAITKDDVDTSPTLFTTYGTSMDLDSCAIWQVARATSAATTFFKPITIGRDKIEYIDAAFGYNNPCEILIEEAQRQWPGAQELRILSIGTGLGNAVKLDNSRVSIVKALKKMATSSQRVASSLANRYSGSNQYHRFNVDSGMEDVVLSDWKKASAISSHTKSYIRSQDRALQEFVDKLDQTSIPPVPSTPESTKQSRPTSSAYHFPFPRNRRFVGREQVLAELQDRLFALHTPCVSLVGLGGVGKTQVALELAYWVKENHPDHCVFWVSALSDATFEQSYSGIAKKLLITQRICGDEKEDVKVIVQQHLSSSAVQPWFLIVDNADDRDLVFGPSDSQGGISQYLPTSEAGVTLFTTRSREVAVDAAQGEIVDLCEMEEDEAAGLFARLLVQHDLGKTEPALELLKELTYLPLAISQAAAYLNKNINVSIPEYLALLRGTEQDLVSLMSKEFRDSTRYANSQNAVATTWIVSFEHIRKANEFAASLLSFISCIEPKAIPQSILPRSETQEQLASALGLLCGYAFLTRRGDTDLYDMHSLVHTATRVWIQDQAKTDGTRVDAIRCVVDNFPRRWSRQREQWLGFLPHAISLLRRSENIEVEERLDLLDFVIRCLTLDGRWLDVVHLFEGFTTSRQGLPAGEAHPHHSLDRSLGRVYSGIGQHTKAISYLETAVLAYRRQRGEDDVELLAAELDLAEVHIGARNYSNAIAIIENILANSTDILKASPTLLLRSHALLVRAHGRAGQATNATDTLQHILGVLKPTARRDGLESDILSAERSLAEIYINNNQPDRAVRLLKYVMDDDAILLPEDAFTKLHSQYWLGKAYVAVKDYEQAIDVLEPVVKISARTIGEEHILRLILEHCLATAYLEDGQVARARELFEHVVDVHARTCAAEDTYRLSSEYFLARTYVKLGEMGKACNLLEHVVATHTRISDEEDKFRLESECYLAQTYRKLGQLGKACQLLEHVVATFTRILDEESKSRLWSEYYLARTYLELRELEKACQLLEHVAATYAKILDEEDETRLKSEFRLAQTYLGLGQLDMAIGLFEHVAMVDAKTLELDDPDRLMNLEWLEHARGQIPSNQEI</sequence>
<feature type="region of interest" description="Disordered" evidence="4">
    <location>
        <begin position="335"/>
        <end position="359"/>
    </location>
</feature>
<dbReference type="SUPFAM" id="SSF52151">
    <property type="entry name" value="FabD/lysophospholipase-like"/>
    <property type="match status" value="1"/>
</dbReference>
<dbReference type="Gene3D" id="1.25.40.10">
    <property type="entry name" value="Tetratricopeptide repeat domain"/>
    <property type="match status" value="3"/>
</dbReference>
<dbReference type="Gene3D" id="3.40.1090.10">
    <property type="entry name" value="Cytosolic phospholipase A2 catalytic domain"/>
    <property type="match status" value="1"/>
</dbReference>
<name>A0A507BBX0_9PEZI</name>
<dbReference type="CDD" id="cd07216">
    <property type="entry name" value="Pat17_PNPLA8_PNPLA9_like3"/>
    <property type="match status" value="1"/>
</dbReference>
<feature type="active site" description="Nucleophile" evidence="3">
    <location>
        <position position="56"/>
    </location>
</feature>
<dbReference type="OrthoDB" id="1658288at2759"/>
<dbReference type="PANTHER" id="PTHR46082:SF6">
    <property type="entry name" value="AAA+ ATPASE DOMAIN-CONTAINING PROTEIN-RELATED"/>
    <property type="match status" value="1"/>
</dbReference>
<dbReference type="SUPFAM" id="SSF52540">
    <property type="entry name" value="P-loop containing nucleoside triphosphate hydrolases"/>
    <property type="match status" value="1"/>
</dbReference>
<dbReference type="Proteomes" id="UP000319257">
    <property type="component" value="Unassembled WGS sequence"/>
</dbReference>
<dbReference type="InterPro" id="IPR016035">
    <property type="entry name" value="Acyl_Trfase/lysoPLipase"/>
</dbReference>
<dbReference type="RefSeq" id="XP_030995821.1">
    <property type="nucleotide sequence ID" value="XM_031139525.1"/>
</dbReference>
<feature type="active site" description="Proton acceptor" evidence="3">
    <location>
        <position position="212"/>
    </location>
</feature>
<dbReference type="GO" id="GO:0043531">
    <property type="term" value="F:ADP binding"/>
    <property type="evidence" value="ECO:0007669"/>
    <property type="project" value="InterPro"/>
</dbReference>
<evidence type="ECO:0000256" key="1">
    <source>
        <dbReference type="ARBA" id="ARBA00023098"/>
    </source>
</evidence>
<dbReference type="InterPro" id="IPR053137">
    <property type="entry name" value="NLR-like"/>
</dbReference>
<dbReference type="Pfam" id="PF01734">
    <property type="entry name" value="Patatin"/>
    <property type="match status" value="1"/>
</dbReference>
<evidence type="ECO:0000259" key="5">
    <source>
        <dbReference type="PROSITE" id="PS51635"/>
    </source>
</evidence>
<dbReference type="GeneID" id="41967951"/>
<dbReference type="InterPro" id="IPR002641">
    <property type="entry name" value="PNPLA_dom"/>
</dbReference>
<keyword evidence="3" id="KW-0378">Hydrolase</keyword>
<keyword evidence="3" id="KW-0442">Lipid degradation</keyword>
<keyword evidence="7" id="KW-1185">Reference proteome</keyword>
<dbReference type="STRING" id="1093900.A0A507BBX0"/>
<feature type="repeat" description="TPR" evidence="2">
    <location>
        <begin position="969"/>
        <end position="1002"/>
    </location>
</feature>
<dbReference type="InParanoid" id="A0A507BBX0"/>
<protein>
    <recommendedName>
        <fullName evidence="5">PNPLA domain-containing protein</fullName>
    </recommendedName>
</protein>
<comment type="caution">
    <text evidence="6">The sequence shown here is derived from an EMBL/GenBank/DDBJ whole genome shotgun (WGS) entry which is preliminary data.</text>
</comment>
<feature type="domain" description="PNPLA" evidence="5">
    <location>
        <begin position="10"/>
        <end position="225"/>
    </location>
</feature>
<dbReference type="InterPro" id="IPR019734">
    <property type="entry name" value="TPR_rpt"/>
</dbReference>
<comment type="caution">
    <text evidence="3">Lacks conserved residue(s) required for the propagation of feature annotation.</text>
</comment>
<feature type="short sequence motif" description="GXSXG" evidence="3">
    <location>
        <begin position="54"/>
        <end position="58"/>
    </location>
</feature>
<dbReference type="AlphaFoldDB" id="A0A507BBX0"/>
<feature type="short sequence motif" description="GXGXXG" evidence="3">
    <location>
        <begin position="14"/>
        <end position="19"/>
    </location>
</feature>
<gene>
    <name evidence="6" type="ORF">E0L32_000504</name>
</gene>
<organism evidence="6 7">
    <name type="scientific">Thyridium curvatum</name>
    <dbReference type="NCBI Taxonomy" id="1093900"/>
    <lineage>
        <taxon>Eukaryota</taxon>
        <taxon>Fungi</taxon>
        <taxon>Dikarya</taxon>
        <taxon>Ascomycota</taxon>
        <taxon>Pezizomycotina</taxon>
        <taxon>Sordariomycetes</taxon>
        <taxon>Sordariomycetidae</taxon>
        <taxon>Thyridiales</taxon>
        <taxon>Thyridiaceae</taxon>
        <taxon>Thyridium</taxon>
    </lineage>
</organism>
<keyword evidence="1 3" id="KW-0443">Lipid metabolism</keyword>
<dbReference type="GO" id="GO:0016787">
    <property type="term" value="F:hydrolase activity"/>
    <property type="evidence" value="ECO:0007669"/>
    <property type="project" value="UniProtKB-UniRule"/>
</dbReference>
<dbReference type="InterPro" id="IPR027417">
    <property type="entry name" value="P-loop_NTPase"/>
</dbReference>
<evidence type="ECO:0000313" key="6">
    <source>
        <dbReference type="EMBL" id="TPX14110.1"/>
    </source>
</evidence>
<dbReference type="PROSITE" id="PS50005">
    <property type="entry name" value="TPR"/>
    <property type="match status" value="1"/>
</dbReference>
<dbReference type="GO" id="GO:0046486">
    <property type="term" value="P:glycerolipid metabolic process"/>
    <property type="evidence" value="ECO:0007669"/>
    <property type="project" value="UniProtKB-ARBA"/>
</dbReference>
<dbReference type="Gene3D" id="3.40.50.300">
    <property type="entry name" value="P-loop containing nucleotide triphosphate hydrolases"/>
    <property type="match status" value="1"/>
</dbReference>
<feature type="compositionally biased region" description="Polar residues" evidence="4">
    <location>
        <begin position="344"/>
        <end position="357"/>
    </location>
</feature>
<dbReference type="SUPFAM" id="SSF48452">
    <property type="entry name" value="TPR-like"/>
    <property type="match status" value="3"/>
</dbReference>
<evidence type="ECO:0000256" key="2">
    <source>
        <dbReference type="PROSITE-ProRule" id="PRU00339"/>
    </source>
</evidence>
<proteinExistence type="predicted"/>